<protein>
    <recommendedName>
        <fullName evidence="5 15">CDP-diacylglycerol--glycerol-3-phosphate 3-phosphatidyltransferase</fullName>
        <ecNumber evidence="4 15">2.7.8.5</ecNumber>
    </recommendedName>
</protein>
<keyword evidence="8 17" id="KW-0812">Transmembrane</keyword>
<comment type="caution">
    <text evidence="18">The sequence shown here is derived from an EMBL/GenBank/DDBJ whole genome shotgun (WGS) entry which is preliminary data.</text>
</comment>
<dbReference type="InterPro" id="IPR048254">
    <property type="entry name" value="CDP_ALCOHOL_P_TRANSF_CS"/>
</dbReference>
<accession>A0A832DGS7</accession>
<comment type="similarity">
    <text evidence="3 16">Belongs to the CDP-alcohol phosphatidyltransferase class-I family.</text>
</comment>
<comment type="pathway">
    <text evidence="2">Phospholipid metabolism; phosphatidylglycerol biosynthesis; phosphatidylglycerol from CDP-diacylglycerol: step 1/2.</text>
</comment>
<proteinExistence type="inferred from homology"/>
<dbReference type="InterPro" id="IPR000462">
    <property type="entry name" value="CDP-OH_P_trans"/>
</dbReference>
<keyword evidence="6" id="KW-0444">Lipid biosynthesis</keyword>
<evidence type="ECO:0000256" key="8">
    <source>
        <dbReference type="ARBA" id="ARBA00022692"/>
    </source>
</evidence>
<dbReference type="PIRSF" id="PIRSF000847">
    <property type="entry name" value="Phos_ph_gly_syn"/>
    <property type="match status" value="1"/>
</dbReference>
<evidence type="ECO:0000256" key="12">
    <source>
        <dbReference type="ARBA" id="ARBA00023209"/>
    </source>
</evidence>
<evidence type="ECO:0000256" key="11">
    <source>
        <dbReference type="ARBA" id="ARBA00023136"/>
    </source>
</evidence>
<keyword evidence="10" id="KW-0443">Lipid metabolism</keyword>
<dbReference type="Pfam" id="PF01066">
    <property type="entry name" value="CDP-OH_P_transf"/>
    <property type="match status" value="1"/>
</dbReference>
<evidence type="ECO:0000256" key="6">
    <source>
        <dbReference type="ARBA" id="ARBA00022516"/>
    </source>
</evidence>
<evidence type="ECO:0000256" key="2">
    <source>
        <dbReference type="ARBA" id="ARBA00005042"/>
    </source>
</evidence>
<keyword evidence="11 17" id="KW-0472">Membrane</keyword>
<keyword evidence="13" id="KW-1208">Phospholipid metabolism</keyword>
<dbReference type="AlphaFoldDB" id="A0A832DGS7"/>
<evidence type="ECO:0000256" key="9">
    <source>
        <dbReference type="ARBA" id="ARBA00022989"/>
    </source>
</evidence>
<evidence type="ECO:0000256" key="1">
    <source>
        <dbReference type="ARBA" id="ARBA00004141"/>
    </source>
</evidence>
<reference evidence="18" key="1">
    <citation type="journal article" date="2020" name="mSystems">
        <title>Genome- and Community-Level Interaction Insights into Carbon Utilization and Element Cycling Functions of Hydrothermarchaeota in Hydrothermal Sediment.</title>
        <authorList>
            <person name="Zhou Z."/>
            <person name="Liu Y."/>
            <person name="Xu W."/>
            <person name="Pan J."/>
            <person name="Luo Z.H."/>
            <person name="Li M."/>
        </authorList>
    </citation>
    <scope>NUCLEOTIDE SEQUENCE [LARGE SCALE GENOMIC DNA]</scope>
    <source>
        <strain evidence="18">SpSt-500</strain>
    </source>
</reference>
<evidence type="ECO:0000256" key="7">
    <source>
        <dbReference type="ARBA" id="ARBA00022679"/>
    </source>
</evidence>
<dbReference type="EMBL" id="DSVI01000016">
    <property type="protein sequence ID" value="HGT48409.1"/>
    <property type="molecule type" value="Genomic_DNA"/>
</dbReference>
<gene>
    <name evidence="18" type="primary">pgsA</name>
    <name evidence="18" type="ORF">ENS56_10255</name>
</gene>
<evidence type="ECO:0000256" key="5">
    <source>
        <dbReference type="ARBA" id="ARBA00014944"/>
    </source>
</evidence>
<dbReference type="InterPro" id="IPR043130">
    <property type="entry name" value="CDP-OH_PTrfase_TM_dom"/>
</dbReference>
<feature type="transmembrane region" description="Helical" evidence="17">
    <location>
        <begin position="125"/>
        <end position="141"/>
    </location>
</feature>
<feature type="transmembrane region" description="Helical" evidence="17">
    <location>
        <begin position="28"/>
        <end position="46"/>
    </location>
</feature>
<dbReference type="GO" id="GO:0046474">
    <property type="term" value="P:glycerophospholipid biosynthetic process"/>
    <property type="evidence" value="ECO:0007669"/>
    <property type="project" value="TreeGrafter"/>
</dbReference>
<dbReference type="InterPro" id="IPR004570">
    <property type="entry name" value="Phosphatidylglycerol_P_synth"/>
</dbReference>
<dbReference type="GO" id="GO:0016020">
    <property type="term" value="C:membrane"/>
    <property type="evidence" value="ECO:0007669"/>
    <property type="project" value="UniProtKB-SubCell"/>
</dbReference>
<feature type="transmembrane region" description="Helical" evidence="17">
    <location>
        <begin position="163"/>
        <end position="185"/>
    </location>
</feature>
<evidence type="ECO:0000256" key="16">
    <source>
        <dbReference type="RuleBase" id="RU003750"/>
    </source>
</evidence>
<dbReference type="InterPro" id="IPR050324">
    <property type="entry name" value="CDP-alcohol_PTase-I"/>
</dbReference>
<organism evidence="18">
    <name type="scientific">Ignavibacterium album</name>
    <dbReference type="NCBI Taxonomy" id="591197"/>
    <lineage>
        <taxon>Bacteria</taxon>
        <taxon>Pseudomonadati</taxon>
        <taxon>Ignavibacteriota</taxon>
        <taxon>Ignavibacteria</taxon>
        <taxon>Ignavibacteriales</taxon>
        <taxon>Ignavibacteriaceae</taxon>
        <taxon>Ignavibacterium</taxon>
    </lineage>
</organism>
<evidence type="ECO:0000256" key="4">
    <source>
        <dbReference type="ARBA" id="ARBA00013170"/>
    </source>
</evidence>
<dbReference type="NCBIfam" id="TIGR00560">
    <property type="entry name" value="pgsA"/>
    <property type="match status" value="1"/>
</dbReference>
<evidence type="ECO:0000256" key="17">
    <source>
        <dbReference type="SAM" id="Phobius"/>
    </source>
</evidence>
<evidence type="ECO:0000256" key="3">
    <source>
        <dbReference type="ARBA" id="ARBA00010441"/>
    </source>
</evidence>
<dbReference type="Gene3D" id="1.20.120.1760">
    <property type="match status" value="1"/>
</dbReference>
<keyword evidence="9 17" id="KW-1133">Transmembrane helix</keyword>
<evidence type="ECO:0000256" key="10">
    <source>
        <dbReference type="ARBA" id="ARBA00023098"/>
    </source>
</evidence>
<dbReference type="PANTHER" id="PTHR14269">
    <property type="entry name" value="CDP-DIACYLGLYCEROL--GLYCEROL-3-PHOSPHATE 3-PHOSPHATIDYLTRANSFERASE-RELATED"/>
    <property type="match status" value="1"/>
</dbReference>
<comment type="subcellular location">
    <subcellularLocation>
        <location evidence="1">Membrane</location>
        <topology evidence="1">Multi-pass membrane protein</topology>
    </subcellularLocation>
</comment>
<dbReference type="PANTHER" id="PTHR14269:SF62">
    <property type="entry name" value="CDP-DIACYLGLYCEROL--GLYCEROL-3-PHOSPHATE 3-PHOSPHATIDYLTRANSFERASE 1, CHLOROPLASTIC"/>
    <property type="match status" value="1"/>
</dbReference>
<evidence type="ECO:0000313" key="18">
    <source>
        <dbReference type="EMBL" id="HGT48409.1"/>
    </source>
</evidence>
<name>A0A832DGS7_9BACT</name>
<keyword evidence="12" id="KW-0594">Phospholipid biosynthesis</keyword>
<feature type="transmembrane region" description="Helical" evidence="17">
    <location>
        <begin position="6"/>
        <end position="23"/>
    </location>
</feature>
<evidence type="ECO:0000256" key="14">
    <source>
        <dbReference type="ARBA" id="ARBA00048586"/>
    </source>
</evidence>
<evidence type="ECO:0000256" key="13">
    <source>
        <dbReference type="ARBA" id="ARBA00023264"/>
    </source>
</evidence>
<dbReference type="PROSITE" id="PS00379">
    <property type="entry name" value="CDP_ALCOHOL_P_TRANSF"/>
    <property type="match status" value="1"/>
</dbReference>
<comment type="catalytic activity">
    <reaction evidence="14">
        <text>a CDP-1,2-diacyl-sn-glycerol + sn-glycerol 3-phosphate = a 1,2-diacyl-sn-glycero-3-phospho-(1'-sn-glycero-3'-phosphate) + CMP + H(+)</text>
        <dbReference type="Rhea" id="RHEA:12593"/>
        <dbReference type="ChEBI" id="CHEBI:15378"/>
        <dbReference type="ChEBI" id="CHEBI:57597"/>
        <dbReference type="ChEBI" id="CHEBI:58332"/>
        <dbReference type="ChEBI" id="CHEBI:60110"/>
        <dbReference type="ChEBI" id="CHEBI:60377"/>
        <dbReference type="EC" id="2.7.8.5"/>
    </reaction>
</comment>
<sequence length="201" mass="23665">MVLPNQLTVLRIILTPLFLYLFLSDDPLLIQISLGIYIIAALTDWYDGWLARKFNYITEWGKFWDPLADKILTSVVFIGFVIVNLLPLWMVILIIFRDLSVTLLRVYADSRGYSFRTTYYAKWKTMLQMIFLYYLLILYVAKNSSEVYSRYQNIIDILLNNDLIYFTMLLITIITVHSGISYLILNKSLIKQLFNETDKLV</sequence>
<dbReference type="GO" id="GO:0008444">
    <property type="term" value="F:CDP-diacylglycerol-glycerol-3-phosphate 3-phosphatidyltransferase activity"/>
    <property type="evidence" value="ECO:0007669"/>
    <property type="project" value="UniProtKB-UniRule"/>
</dbReference>
<feature type="transmembrane region" description="Helical" evidence="17">
    <location>
        <begin position="71"/>
        <end position="96"/>
    </location>
</feature>
<evidence type="ECO:0000256" key="15">
    <source>
        <dbReference type="NCBIfam" id="TIGR00560"/>
    </source>
</evidence>
<dbReference type="EC" id="2.7.8.5" evidence="4 15"/>
<keyword evidence="7 16" id="KW-0808">Transferase</keyword>